<organism evidence="10 11">
    <name type="scientific">Buchnera aphidicola subsp. Schlechtendalia chinensis</name>
    <dbReference type="NCBI Taxonomy" id="118110"/>
    <lineage>
        <taxon>Bacteria</taxon>
        <taxon>Pseudomonadati</taxon>
        <taxon>Pseudomonadota</taxon>
        <taxon>Gammaproteobacteria</taxon>
        <taxon>Enterobacterales</taxon>
        <taxon>Erwiniaceae</taxon>
        <taxon>Buchnera</taxon>
    </lineage>
</organism>
<dbReference type="InterPro" id="IPR036188">
    <property type="entry name" value="FAD/NAD-bd_sf"/>
</dbReference>
<feature type="domain" description="FAD/NAD(P)-binding" evidence="9">
    <location>
        <begin position="8"/>
        <end position="306"/>
    </location>
</feature>
<evidence type="ECO:0000256" key="8">
    <source>
        <dbReference type="RuleBase" id="RU003881"/>
    </source>
</evidence>
<dbReference type="SUPFAM" id="SSF51905">
    <property type="entry name" value="FAD/NAD(P)-binding domain"/>
    <property type="match status" value="1"/>
</dbReference>
<dbReference type="PRINTS" id="PR00368">
    <property type="entry name" value="FADPNR"/>
</dbReference>
<dbReference type="OrthoDB" id="9806179at2"/>
<evidence type="ECO:0000256" key="6">
    <source>
        <dbReference type="ARBA" id="ARBA00023284"/>
    </source>
</evidence>
<sequence length="324" mass="35402">MNSIQHKQLIIIGSGPAGYTAAIYASRANLSPVLFTGTNPGGQLINTNAIENWPGDSKTITGFELMNRMQCHAELFNTTIIHEEIIEVFFDKNPFVLISESNKKYTCDSVIIATGASAKYLGLPSEEKFKGKGVSTCAICDGFFYKNKPVAVIGGGNSAIEEALYLSNIASIVHVIHRRDEFRSEKILISRLLKKVKEKTIILHKNRIVREILGNEKGVTGIKTSLKSNIVKNDSNNINVSGIFVAIGHNPNTKIFLNKLSIKNNYIVIKSGTHGNYTQTSVPGIFAAGDVIDHIYKQAITASASGCMAALDAEKYLNKFKSFT</sequence>
<dbReference type="InterPro" id="IPR005982">
    <property type="entry name" value="Thioredox_Rdtase"/>
</dbReference>
<dbReference type="Pfam" id="PF07992">
    <property type="entry name" value="Pyr_redox_2"/>
    <property type="match status" value="1"/>
</dbReference>
<dbReference type="PRINTS" id="PR00469">
    <property type="entry name" value="PNDRDTASEII"/>
</dbReference>
<comment type="similarity">
    <text evidence="1 7">Belongs to the class-II pyridine nucleotide-disulfide oxidoreductase family.</text>
</comment>
<dbReference type="PANTHER" id="PTHR48105">
    <property type="entry name" value="THIOREDOXIN REDUCTASE 1-RELATED-RELATED"/>
    <property type="match status" value="1"/>
</dbReference>
<comment type="subunit">
    <text evidence="7">Homodimer.</text>
</comment>
<dbReference type="EC" id="1.8.1.9" evidence="7"/>
<comment type="catalytic activity">
    <reaction evidence="7">
        <text>[thioredoxin]-dithiol + NADP(+) = [thioredoxin]-disulfide + NADPH + H(+)</text>
        <dbReference type="Rhea" id="RHEA:20345"/>
        <dbReference type="Rhea" id="RHEA-COMP:10698"/>
        <dbReference type="Rhea" id="RHEA-COMP:10700"/>
        <dbReference type="ChEBI" id="CHEBI:15378"/>
        <dbReference type="ChEBI" id="CHEBI:29950"/>
        <dbReference type="ChEBI" id="CHEBI:50058"/>
        <dbReference type="ChEBI" id="CHEBI:57783"/>
        <dbReference type="ChEBI" id="CHEBI:58349"/>
        <dbReference type="EC" id="1.8.1.9"/>
    </reaction>
</comment>
<evidence type="ECO:0000256" key="1">
    <source>
        <dbReference type="ARBA" id="ARBA00009333"/>
    </source>
</evidence>
<keyword evidence="4 7" id="KW-0560">Oxidoreductase</keyword>
<dbReference type="InterPro" id="IPR050097">
    <property type="entry name" value="Ferredoxin-NADP_redctase_2"/>
</dbReference>
<keyword evidence="5" id="KW-1015">Disulfide bond</keyword>
<evidence type="ECO:0000256" key="2">
    <source>
        <dbReference type="ARBA" id="ARBA00022630"/>
    </source>
</evidence>
<evidence type="ECO:0000256" key="5">
    <source>
        <dbReference type="ARBA" id="ARBA00023157"/>
    </source>
</evidence>
<keyword evidence="2 7" id="KW-0285">Flavoprotein</keyword>
<evidence type="ECO:0000256" key="7">
    <source>
        <dbReference type="RuleBase" id="RU003880"/>
    </source>
</evidence>
<dbReference type="EMBL" id="CP011299">
    <property type="protein sequence ID" value="ANF17070.1"/>
    <property type="molecule type" value="Genomic_DNA"/>
</dbReference>
<dbReference type="NCBIfam" id="TIGR01292">
    <property type="entry name" value="TRX_reduct"/>
    <property type="match status" value="1"/>
</dbReference>
<dbReference type="InterPro" id="IPR023753">
    <property type="entry name" value="FAD/NAD-binding_dom"/>
</dbReference>
<evidence type="ECO:0000259" key="9">
    <source>
        <dbReference type="Pfam" id="PF07992"/>
    </source>
</evidence>
<dbReference type="GO" id="GO:0019430">
    <property type="term" value="P:removal of superoxide radicals"/>
    <property type="evidence" value="ECO:0007669"/>
    <property type="project" value="UniProtKB-UniRule"/>
</dbReference>
<dbReference type="Gene3D" id="3.50.50.60">
    <property type="entry name" value="FAD/NAD(P)-binding domain"/>
    <property type="match status" value="2"/>
</dbReference>
<evidence type="ECO:0000256" key="4">
    <source>
        <dbReference type="ARBA" id="ARBA00023002"/>
    </source>
</evidence>
<dbReference type="Proteomes" id="UP000077654">
    <property type="component" value="Chromosome"/>
</dbReference>
<dbReference type="RefSeq" id="WP_075474190.1">
    <property type="nucleotide sequence ID" value="NZ_CP011299.1"/>
</dbReference>
<dbReference type="GO" id="GO:0005737">
    <property type="term" value="C:cytoplasm"/>
    <property type="evidence" value="ECO:0007669"/>
    <property type="project" value="InterPro"/>
</dbReference>
<dbReference type="PATRIC" id="fig|118110.3.peg.293"/>
<keyword evidence="6 7" id="KW-0676">Redox-active center</keyword>
<gene>
    <name evidence="10" type="ORF">XW81_01455</name>
</gene>
<dbReference type="PROSITE" id="PS00573">
    <property type="entry name" value="PYRIDINE_REDOX_2"/>
    <property type="match status" value="1"/>
</dbReference>
<keyword evidence="8" id="KW-0521">NADP</keyword>
<dbReference type="STRING" id="118110.XW81_01455"/>
<proteinExistence type="inferred from homology"/>
<keyword evidence="3 7" id="KW-0274">FAD</keyword>
<comment type="cofactor">
    <cofactor evidence="8">
        <name>FAD</name>
        <dbReference type="ChEBI" id="CHEBI:57692"/>
    </cofactor>
    <text evidence="8">Binds 1 FAD per subunit.</text>
</comment>
<evidence type="ECO:0000256" key="3">
    <source>
        <dbReference type="ARBA" id="ARBA00022827"/>
    </source>
</evidence>
<reference evidence="10 11" key="1">
    <citation type="submission" date="2015-04" db="EMBL/GenBank/DDBJ databases">
        <title>Buchnera aphidicola assembly.</title>
        <authorList>
            <person name="Zhang Y."/>
        </authorList>
    </citation>
    <scope>NUCLEOTIDE SEQUENCE [LARGE SCALE GENOMIC DNA]</scope>
    <source>
        <strain evidence="10 11">SC</strain>
    </source>
</reference>
<dbReference type="AlphaFoldDB" id="A0A172WDK9"/>
<protein>
    <recommendedName>
        <fullName evidence="7">Thioredoxin reductase</fullName>
        <ecNumber evidence="7">1.8.1.9</ecNumber>
    </recommendedName>
</protein>
<evidence type="ECO:0000313" key="11">
    <source>
        <dbReference type="Proteomes" id="UP000077654"/>
    </source>
</evidence>
<keyword evidence="11" id="KW-1185">Reference proteome</keyword>
<dbReference type="InterPro" id="IPR008255">
    <property type="entry name" value="Pyr_nucl-diS_OxRdtase_2_AS"/>
</dbReference>
<dbReference type="GO" id="GO:0004791">
    <property type="term" value="F:thioredoxin-disulfide reductase (NADPH) activity"/>
    <property type="evidence" value="ECO:0007669"/>
    <property type="project" value="UniProtKB-UniRule"/>
</dbReference>
<name>A0A172WDK9_BUCSC</name>
<accession>A0A172WDK9</accession>
<evidence type="ECO:0000313" key="10">
    <source>
        <dbReference type="EMBL" id="ANF17070.1"/>
    </source>
</evidence>